<dbReference type="KEGG" id="dvi:6629683"/>
<evidence type="ECO:0000256" key="6">
    <source>
        <dbReference type="SAM" id="SignalP"/>
    </source>
</evidence>
<dbReference type="InterPro" id="IPR050430">
    <property type="entry name" value="Peptidase_S1"/>
</dbReference>
<sequence length="292" mass="32489">MLLSTLLRFVLLLAIASSIVAQKKILIKSKKVRKLYGTGDWVPHFGYIPSHAASQHSHRRRQKNTILNVNVETDNFQELSVYVARILIKDKLFCSGLVVSSQTVLTVKMCMHDKLATDVVVKLSDGSLHKVANRTDTQDFTMSKTADMLTLLSLQDALGAQFVREPPICTNPVPLSEKVEQWNWDKNLVSPKKILASLIPSDRCKEIINDPNGMVVTPGIDCVENKKITKKCEKTFGLPYVSRGSFCGMNLLGHNCPNASSADVYVNLLKKNIYIGATLSKVLETNLEDNVF</sequence>
<keyword evidence="4" id="KW-0720">Serine protease</keyword>
<keyword evidence="5" id="KW-1015">Disulfide bond</keyword>
<dbReference type="OrthoDB" id="7883508at2759"/>
<dbReference type="eggNOG" id="KOG3627">
    <property type="taxonomic scope" value="Eukaryota"/>
</dbReference>
<feature type="domain" description="Peptidase S1" evidence="7">
    <location>
        <begin position="75"/>
        <end position="267"/>
    </location>
</feature>
<organism evidence="8 9">
    <name type="scientific">Drosophila virilis</name>
    <name type="common">Fruit fly</name>
    <dbReference type="NCBI Taxonomy" id="7244"/>
    <lineage>
        <taxon>Eukaryota</taxon>
        <taxon>Metazoa</taxon>
        <taxon>Ecdysozoa</taxon>
        <taxon>Arthropoda</taxon>
        <taxon>Hexapoda</taxon>
        <taxon>Insecta</taxon>
        <taxon>Pterygota</taxon>
        <taxon>Neoptera</taxon>
        <taxon>Endopterygota</taxon>
        <taxon>Diptera</taxon>
        <taxon>Brachycera</taxon>
        <taxon>Muscomorpha</taxon>
        <taxon>Ephydroidea</taxon>
        <taxon>Drosophilidae</taxon>
        <taxon>Drosophila</taxon>
    </lineage>
</organism>
<keyword evidence="1" id="KW-0645">Protease</keyword>
<dbReference type="GO" id="GO:0006508">
    <property type="term" value="P:proteolysis"/>
    <property type="evidence" value="ECO:0007669"/>
    <property type="project" value="UniProtKB-KW"/>
</dbReference>
<dbReference type="SMR" id="B4M190"/>
<dbReference type="InterPro" id="IPR001254">
    <property type="entry name" value="Trypsin_dom"/>
</dbReference>
<dbReference type="InterPro" id="IPR009003">
    <property type="entry name" value="Peptidase_S1_PA"/>
</dbReference>
<dbReference type="InterPro" id="IPR043504">
    <property type="entry name" value="Peptidase_S1_PA_chymotrypsin"/>
</dbReference>
<evidence type="ECO:0000256" key="3">
    <source>
        <dbReference type="ARBA" id="ARBA00022801"/>
    </source>
</evidence>
<keyword evidence="9" id="KW-1185">Reference proteome</keyword>
<dbReference type="InParanoid" id="B4M190"/>
<name>B4M190_DROVI</name>
<dbReference type="SUPFAM" id="SSF50494">
    <property type="entry name" value="Trypsin-like serine proteases"/>
    <property type="match status" value="1"/>
</dbReference>
<dbReference type="PANTHER" id="PTHR24276:SF94">
    <property type="entry name" value="AT20289P-RELATED"/>
    <property type="match status" value="1"/>
</dbReference>
<dbReference type="HOGENOM" id="CLU_1733427_0_0_1"/>
<dbReference type="Pfam" id="PF00089">
    <property type="entry name" value="Trypsin"/>
    <property type="match status" value="1"/>
</dbReference>
<feature type="signal peptide" evidence="6">
    <location>
        <begin position="1"/>
        <end position="21"/>
    </location>
</feature>
<reference evidence="8 9" key="1">
    <citation type="journal article" date="2007" name="Nature">
        <title>Evolution of genes and genomes on the Drosophila phylogeny.</title>
        <authorList>
            <consortium name="Drosophila 12 Genomes Consortium"/>
            <person name="Clark A.G."/>
            <person name="Eisen M.B."/>
            <person name="Smith D.R."/>
            <person name="Bergman C.M."/>
            <person name="Oliver B."/>
            <person name="Markow T.A."/>
            <person name="Kaufman T.C."/>
            <person name="Kellis M."/>
            <person name="Gelbart W."/>
            <person name="Iyer V.N."/>
            <person name="Pollard D.A."/>
            <person name="Sackton T.B."/>
            <person name="Larracuente A.M."/>
            <person name="Singh N.D."/>
            <person name="Abad J.P."/>
            <person name="Abt D.N."/>
            <person name="Adryan B."/>
            <person name="Aguade M."/>
            <person name="Akashi H."/>
            <person name="Anderson W.W."/>
            <person name="Aquadro C.F."/>
            <person name="Ardell D.H."/>
            <person name="Arguello R."/>
            <person name="Artieri C.G."/>
            <person name="Barbash D.A."/>
            <person name="Barker D."/>
            <person name="Barsanti P."/>
            <person name="Batterham P."/>
            <person name="Batzoglou S."/>
            <person name="Begun D."/>
            <person name="Bhutkar A."/>
            <person name="Blanco E."/>
            <person name="Bosak S.A."/>
            <person name="Bradley R.K."/>
            <person name="Brand A.D."/>
            <person name="Brent M.R."/>
            <person name="Brooks A.N."/>
            <person name="Brown R.H."/>
            <person name="Butlin R.K."/>
            <person name="Caggese C."/>
            <person name="Calvi B.R."/>
            <person name="Bernardo de Carvalho A."/>
            <person name="Caspi A."/>
            <person name="Castrezana S."/>
            <person name="Celniker S.E."/>
            <person name="Chang J.L."/>
            <person name="Chapple C."/>
            <person name="Chatterji S."/>
            <person name="Chinwalla A."/>
            <person name="Civetta A."/>
            <person name="Clifton S.W."/>
            <person name="Comeron J.M."/>
            <person name="Costello J.C."/>
            <person name="Coyne J.A."/>
            <person name="Daub J."/>
            <person name="David R.G."/>
            <person name="Delcher A.L."/>
            <person name="Delehaunty K."/>
            <person name="Do C.B."/>
            <person name="Ebling H."/>
            <person name="Edwards K."/>
            <person name="Eickbush T."/>
            <person name="Evans J.D."/>
            <person name="Filipski A."/>
            <person name="Findeiss S."/>
            <person name="Freyhult E."/>
            <person name="Fulton L."/>
            <person name="Fulton R."/>
            <person name="Garcia A.C."/>
            <person name="Gardiner A."/>
            <person name="Garfield D.A."/>
            <person name="Garvin B.E."/>
            <person name="Gibson G."/>
            <person name="Gilbert D."/>
            <person name="Gnerre S."/>
            <person name="Godfrey J."/>
            <person name="Good R."/>
            <person name="Gotea V."/>
            <person name="Gravely B."/>
            <person name="Greenberg A.J."/>
            <person name="Griffiths-Jones S."/>
            <person name="Gross S."/>
            <person name="Guigo R."/>
            <person name="Gustafson E.A."/>
            <person name="Haerty W."/>
            <person name="Hahn M.W."/>
            <person name="Halligan D.L."/>
            <person name="Halpern A.L."/>
            <person name="Halter G.M."/>
            <person name="Han M.V."/>
            <person name="Heger A."/>
            <person name="Hillier L."/>
            <person name="Hinrichs A.S."/>
            <person name="Holmes I."/>
            <person name="Hoskins R.A."/>
            <person name="Hubisz M.J."/>
            <person name="Hultmark D."/>
            <person name="Huntley M.A."/>
            <person name="Jaffe D.B."/>
            <person name="Jagadeeshan S."/>
            <person name="Jeck W.R."/>
            <person name="Johnson J."/>
            <person name="Jones C.D."/>
            <person name="Jordan W.C."/>
            <person name="Karpen G.H."/>
            <person name="Kataoka E."/>
            <person name="Keightley P.D."/>
            <person name="Kheradpour P."/>
            <person name="Kirkness E.F."/>
            <person name="Koerich L.B."/>
            <person name="Kristiansen K."/>
            <person name="Kudrna D."/>
            <person name="Kulathinal R.J."/>
            <person name="Kumar S."/>
            <person name="Kwok R."/>
            <person name="Lander E."/>
            <person name="Langley C.H."/>
            <person name="Lapoint R."/>
            <person name="Lazzaro B.P."/>
            <person name="Lee S.J."/>
            <person name="Levesque L."/>
            <person name="Li R."/>
            <person name="Lin C.F."/>
            <person name="Lin M.F."/>
            <person name="Lindblad-Toh K."/>
            <person name="Llopart A."/>
            <person name="Long M."/>
            <person name="Low L."/>
            <person name="Lozovsky E."/>
            <person name="Lu J."/>
            <person name="Luo M."/>
            <person name="Machado C.A."/>
            <person name="Makalowski W."/>
            <person name="Marzo M."/>
            <person name="Matsuda M."/>
            <person name="Matzkin L."/>
            <person name="McAllister B."/>
            <person name="McBride C.S."/>
            <person name="McKernan B."/>
            <person name="McKernan K."/>
            <person name="Mendez-Lago M."/>
            <person name="Minx P."/>
            <person name="Mollenhauer M.U."/>
            <person name="Montooth K."/>
            <person name="Mount S.M."/>
            <person name="Mu X."/>
            <person name="Myers E."/>
            <person name="Negre B."/>
            <person name="Newfeld S."/>
            <person name="Nielsen R."/>
            <person name="Noor M.A."/>
            <person name="O'Grady P."/>
            <person name="Pachter L."/>
            <person name="Papaceit M."/>
            <person name="Parisi M.J."/>
            <person name="Parisi M."/>
            <person name="Parts L."/>
            <person name="Pedersen J.S."/>
            <person name="Pesole G."/>
            <person name="Phillippy A.M."/>
            <person name="Ponting C.P."/>
            <person name="Pop M."/>
            <person name="Porcelli D."/>
            <person name="Powell J.R."/>
            <person name="Prohaska S."/>
            <person name="Pruitt K."/>
            <person name="Puig M."/>
            <person name="Quesneville H."/>
            <person name="Ram K.R."/>
            <person name="Rand D."/>
            <person name="Rasmussen M.D."/>
            <person name="Reed L.K."/>
            <person name="Reenan R."/>
            <person name="Reily A."/>
            <person name="Remington K.A."/>
            <person name="Rieger T.T."/>
            <person name="Ritchie M.G."/>
            <person name="Robin C."/>
            <person name="Rogers Y.H."/>
            <person name="Rohde C."/>
            <person name="Rozas J."/>
            <person name="Rubenfield M.J."/>
            <person name="Ruiz A."/>
            <person name="Russo S."/>
            <person name="Salzberg S.L."/>
            <person name="Sanchez-Gracia A."/>
            <person name="Saranga D.J."/>
            <person name="Sato H."/>
            <person name="Schaeffer S.W."/>
            <person name="Schatz M.C."/>
            <person name="Schlenke T."/>
            <person name="Schwartz R."/>
            <person name="Segarra C."/>
            <person name="Singh R.S."/>
            <person name="Sirot L."/>
            <person name="Sirota M."/>
            <person name="Sisneros N.B."/>
            <person name="Smith C.D."/>
            <person name="Smith T.F."/>
            <person name="Spieth J."/>
            <person name="Stage D.E."/>
            <person name="Stark A."/>
            <person name="Stephan W."/>
            <person name="Strausberg R.L."/>
            <person name="Strempel S."/>
            <person name="Sturgill D."/>
            <person name="Sutton G."/>
            <person name="Sutton G.G."/>
            <person name="Tao W."/>
            <person name="Teichmann S."/>
            <person name="Tobari Y.N."/>
            <person name="Tomimura Y."/>
            <person name="Tsolas J.M."/>
            <person name="Valente V.L."/>
            <person name="Venter E."/>
            <person name="Venter J.C."/>
            <person name="Vicario S."/>
            <person name="Vieira F.G."/>
            <person name="Vilella A.J."/>
            <person name="Villasante A."/>
            <person name="Walenz B."/>
            <person name="Wang J."/>
            <person name="Wasserman M."/>
            <person name="Watts T."/>
            <person name="Wilson D."/>
            <person name="Wilson R.K."/>
            <person name="Wing R.A."/>
            <person name="Wolfner M.F."/>
            <person name="Wong A."/>
            <person name="Wong G.K."/>
            <person name="Wu C.I."/>
            <person name="Wu G."/>
            <person name="Yamamoto D."/>
            <person name="Yang H.P."/>
            <person name="Yang S.P."/>
            <person name="Yorke J.A."/>
            <person name="Yoshida K."/>
            <person name="Zdobnov E."/>
            <person name="Zhang P."/>
            <person name="Zhang Y."/>
            <person name="Zimin A.V."/>
            <person name="Baldwin J."/>
            <person name="Abdouelleil A."/>
            <person name="Abdulkadir J."/>
            <person name="Abebe A."/>
            <person name="Abera B."/>
            <person name="Abreu J."/>
            <person name="Acer S.C."/>
            <person name="Aftuck L."/>
            <person name="Alexander A."/>
            <person name="An P."/>
            <person name="Anderson E."/>
            <person name="Anderson S."/>
            <person name="Arachi H."/>
            <person name="Azer M."/>
            <person name="Bachantsang P."/>
            <person name="Barry A."/>
            <person name="Bayul T."/>
            <person name="Berlin A."/>
            <person name="Bessette D."/>
            <person name="Bloom T."/>
            <person name="Blye J."/>
            <person name="Boguslavskiy L."/>
            <person name="Bonnet C."/>
            <person name="Boukhgalter B."/>
            <person name="Bourzgui I."/>
            <person name="Brown A."/>
            <person name="Cahill P."/>
            <person name="Channer S."/>
            <person name="Cheshatsang Y."/>
            <person name="Chuda L."/>
            <person name="Citroen M."/>
            <person name="Collymore A."/>
            <person name="Cooke P."/>
            <person name="Costello M."/>
            <person name="D'Aco K."/>
            <person name="Daza R."/>
            <person name="De Haan G."/>
            <person name="DeGray S."/>
            <person name="DeMaso C."/>
            <person name="Dhargay N."/>
            <person name="Dooley K."/>
            <person name="Dooley E."/>
            <person name="Doricent M."/>
            <person name="Dorje P."/>
            <person name="Dorjee K."/>
            <person name="Dupes A."/>
            <person name="Elong R."/>
            <person name="Falk J."/>
            <person name="Farina A."/>
            <person name="Faro S."/>
            <person name="Ferguson D."/>
            <person name="Fisher S."/>
            <person name="Foley C.D."/>
            <person name="Franke A."/>
            <person name="Friedrich D."/>
            <person name="Gadbois L."/>
            <person name="Gearin G."/>
            <person name="Gearin C.R."/>
            <person name="Giannoukos G."/>
            <person name="Goode T."/>
            <person name="Graham J."/>
            <person name="Grandbois E."/>
            <person name="Grewal S."/>
            <person name="Gyaltsen K."/>
            <person name="Hafez N."/>
            <person name="Hagos B."/>
            <person name="Hall J."/>
            <person name="Henson C."/>
            <person name="Hollinger A."/>
            <person name="Honan T."/>
            <person name="Huard M.D."/>
            <person name="Hughes L."/>
            <person name="Hurhula B."/>
            <person name="Husby M.E."/>
            <person name="Kamat A."/>
            <person name="Kanga B."/>
            <person name="Kashin S."/>
            <person name="Khazanovich D."/>
            <person name="Kisner P."/>
            <person name="Lance K."/>
            <person name="Lara M."/>
            <person name="Lee W."/>
            <person name="Lennon N."/>
            <person name="Letendre F."/>
            <person name="LeVine R."/>
            <person name="Lipovsky A."/>
            <person name="Liu X."/>
            <person name="Liu J."/>
            <person name="Liu S."/>
            <person name="Lokyitsang T."/>
            <person name="Lokyitsang Y."/>
            <person name="Lubonja R."/>
            <person name="Lui A."/>
            <person name="MacDonald P."/>
            <person name="Magnisalis V."/>
            <person name="Maru K."/>
            <person name="Matthews C."/>
            <person name="McCusker W."/>
            <person name="McDonough S."/>
            <person name="Mehta T."/>
            <person name="Meldrim J."/>
            <person name="Meneus L."/>
            <person name="Mihai O."/>
            <person name="Mihalev A."/>
            <person name="Mihova T."/>
            <person name="Mittelman R."/>
            <person name="Mlenga V."/>
            <person name="Montmayeur A."/>
            <person name="Mulrain L."/>
            <person name="Navidi A."/>
            <person name="Naylor J."/>
            <person name="Negash T."/>
            <person name="Nguyen T."/>
            <person name="Nguyen N."/>
            <person name="Nicol R."/>
            <person name="Norbu C."/>
            <person name="Norbu N."/>
            <person name="Novod N."/>
            <person name="O'Neill B."/>
            <person name="Osman S."/>
            <person name="Markiewicz E."/>
            <person name="Oyono O.L."/>
            <person name="Patti C."/>
            <person name="Phunkhang P."/>
            <person name="Pierre F."/>
            <person name="Priest M."/>
            <person name="Raghuraman S."/>
            <person name="Rege F."/>
            <person name="Reyes R."/>
            <person name="Rise C."/>
            <person name="Rogov P."/>
            <person name="Ross K."/>
            <person name="Ryan E."/>
            <person name="Settipalli S."/>
            <person name="Shea T."/>
            <person name="Sherpa N."/>
            <person name="Shi L."/>
            <person name="Shih D."/>
            <person name="Sparrow T."/>
            <person name="Spaulding J."/>
            <person name="Stalker J."/>
            <person name="Stange-Thomann N."/>
            <person name="Stavropoulos S."/>
            <person name="Stone C."/>
            <person name="Strader C."/>
            <person name="Tesfaye S."/>
            <person name="Thomson T."/>
            <person name="Thoulutsang Y."/>
            <person name="Thoulutsang D."/>
            <person name="Topham K."/>
            <person name="Topping I."/>
            <person name="Tsamla T."/>
            <person name="Vassiliev H."/>
            <person name="Vo A."/>
            <person name="Wangchuk T."/>
            <person name="Wangdi T."/>
            <person name="Weiand M."/>
            <person name="Wilkinson J."/>
            <person name="Wilson A."/>
            <person name="Yadav S."/>
            <person name="Young G."/>
            <person name="Yu Q."/>
            <person name="Zembek L."/>
            <person name="Zhong D."/>
            <person name="Zimmer A."/>
            <person name="Zwirko Z."/>
            <person name="Jaffe D.B."/>
            <person name="Alvarez P."/>
            <person name="Brockman W."/>
            <person name="Butler J."/>
            <person name="Chin C."/>
            <person name="Gnerre S."/>
            <person name="Grabherr M."/>
            <person name="Kleber M."/>
            <person name="Mauceli E."/>
            <person name="MacCallum I."/>
        </authorList>
    </citation>
    <scope>NUCLEOTIDE SEQUENCE [LARGE SCALE GENOMIC DNA]</scope>
    <source>
        <strain evidence="9">Tucson 15010-1051.87</strain>
    </source>
</reference>
<evidence type="ECO:0000313" key="9">
    <source>
        <dbReference type="Proteomes" id="UP000008792"/>
    </source>
</evidence>
<dbReference type="GO" id="GO:0004252">
    <property type="term" value="F:serine-type endopeptidase activity"/>
    <property type="evidence" value="ECO:0007669"/>
    <property type="project" value="InterPro"/>
</dbReference>
<dbReference type="AlphaFoldDB" id="B4M190"/>
<protein>
    <recommendedName>
        <fullName evidence="7">Peptidase S1 domain-containing protein</fullName>
    </recommendedName>
</protein>
<evidence type="ECO:0000259" key="7">
    <source>
        <dbReference type="Pfam" id="PF00089"/>
    </source>
</evidence>
<gene>
    <name evidence="8" type="primary">Dvir\GJ24183</name>
    <name evidence="8" type="ORF">Dvir_GJ24183</name>
</gene>
<feature type="chain" id="PRO_5006457561" description="Peptidase S1 domain-containing protein" evidence="6">
    <location>
        <begin position="22"/>
        <end position="292"/>
    </location>
</feature>
<evidence type="ECO:0000256" key="4">
    <source>
        <dbReference type="ARBA" id="ARBA00022825"/>
    </source>
</evidence>
<dbReference type="Gene3D" id="2.40.10.10">
    <property type="entry name" value="Trypsin-like serine proteases"/>
    <property type="match status" value="2"/>
</dbReference>
<keyword evidence="2 6" id="KW-0732">Signal</keyword>
<evidence type="ECO:0000256" key="5">
    <source>
        <dbReference type="ARBA" id="ARBA00023157"/>
    </source>
</evidence>
<evidence type="ECO:0000256" key="1">
    <source>
        <dbReference type="ARBA" id="ARBA00022670"/>
    </source>
</evidence>
<keyword evidence="3" id="KW-0378">Hydrolase</keyword>
<evidence type="ECO:0000313" key="8">
    <source>
        <dbReference type="EMBL" id="EDW67501.2"/>
    </source>
</evidence>
<proteinExistence type="predicted"/>
<dbReference type="PANTHER" id="PTHR24276">
    <property type="entry name" value="POLYSERASE-RELATED"/>
    <property type="match status" value="1"/>
</dbReference>
<accession>B4M190</accession>
<evidence type="ECO:0000256" key="2">
    <source>
        <dbReference type="ARBA" id="ARBA00022729"/>
    </source>
</evidence>
<dbReference type="EMBL" id="CH940650">
    <property type="protein sequence ID" value="EDW67501.2"/>
    <property type="molecule type" value="Genomic_DNA"/>
</dbReference>
<dbReference type="Proteomes" id="UP000008792">
    <property type="component" value="Unassembled WGS sequence"/>
</dbReference>